<dbReference type="InterPro" id="IPR010572">
    <property type="entry name" value="Tail_dom"/>
</dbReference>
<evidence type="ECO:0000259" key="1">
    <source>
        <dbReference type="Pfam" id="PF06605"/>
    </source>
</evidence>
<dbReference type="Pfam" id="PF06605">
    <property type="entry name" value="Prophage_tail"/>
    <property type="match status" value="1"/>
</dbReference>
<reference evidence="2 3" key="1">
    <citation type="submission" date="2016-10" db="EMBL/GenBank/DDBJ databases">
        <authorList>
            <person name="de Groot N.N."/>
        </authorList>
    </citation>
    <scope>NUCLEOTIDE SEQUENCE [LARGE SCALE GENOMIC DNA]</scope>
    <source>
        <strain evidence="2 3">DSM 18978</strain>
    </source>
</reference>
<sequence>MAKQKVLITNKMDFISLDTQNAKFVPFLASNAEDHPAQIVDVGTPTFVDGVRGKGIKHNRNYAYKWHSVTFPDDTKRIISFWFKPTAEDVEATGSNWRILASTRGDGYGTNYGFHAALYNGRLNVRVYGNAGSLDMYSQGTTGTSTYPYFMAEADKWHHFLLIYDEDGFYKVDVFVDGVRILYSGVNPHVRGFTRSFTIGDMLNSNGTISVNAFEGETDEVFFISGEAWTMDNRGNYYDDITNNRFVDYWTLPGSIQLPQYIKRTEIERDVPDGEPGETEIIIVEELVYSDQVVEWESKALDLDKPFDNYGRLQINYEAPQETTLRFFTKVSSDGTQWSVWEELRHDGVIISPSERFLKIKIQLSTGNLNKTPRVDEIQVLEYGTIERLPLVNQPLKLYKDLDTGLEYIGELMNAYDIIVEEEINGEDLLTFKVPINDPKRRELGAEPVELIAEISDRRYIIREAIDERSDDGKLYTTFKAEALFYELRDFKIPKLELEDATAFQAITEILKASVPASGWTLGLCEIPNTRKRDIKIEWKSVLMALREVLNIWGGELVFNSITKEVSFYQIYGADNGVRFYYNKNLKRIVRTVDTYELITRLYPQGKGNLDIKTVNEGIEYLEDLTWVNALELRNKIRVGHWKDEGYIYPSDLKEAAQLILEDISRPRIGYVVTVQDLSLLSGHEHESFNMGDYVYTVDNELLSSEIKSRIIRRQYNVREPWKTVVELAQSKRLLSDALRKAVDDKMEYLQTADLLDATDARQMTVFNYLLNSRAEQGINADWQQIGTGFTIANEGHSGEWSFKVDGNFGKTNRLIQRVYGVSHRNSYTISAAVGTEGQVVRGGTQGLEPFVGLKVVITYTDGTKEEQLLGIDDTTKN</sequence>
<dbReference type="Proteomes" id="UP000198636">
    <property type="component" value="Unassembled WGS sequence"/>
</dbReference>
<accession>A0A1G5JKZ6</accession>
<dbReference type="InterPro" id="IPR007119">
    <property type="entry name" value="Phage_tail_spike_N"/>
</dbReference>
<evidence type="ECO:0000313" key="2">
    <source>
        <dbReference type="EMBL" id="SCY88591.1"/>
    </source>
</evidence>
<evidence type="ECO:0000313" key="3">
    <source>
        <dbReference type="Proteomes" id="UP000198636"/>
    </source>
</evidence>
<dbReference type="AlphaFoldDB" id="A0A1G5JKZ6"/>
<proteinExistence type="predicted"/>
<dbReference type="NCBIfam" id="TIGR01665">
    <property type="entry name" value="put_anti_recept"/>
    <property type="match status" value="1"/>
</dbReference>
<name>A0A1G5JKZ6_9FIRM</name>
<gene>
    <name evidence="2" type="ORF">SAMN03080606_02880</name>
</gene>
<keyword evidence="3" id="KW-1185">Reference proteome</keyword>
<dbReference type="STRING" id="1120976.SAMN03080606_02880"/>
<dbReference type="InterPro" id="IPR013320">
    <property type="entry name" value="ConA-like_dom_sf"/>
</dbReference>
<dbReference type="Gene3D" id="2.60.120.200">
    <property type="match status" value="1"/>
</dbReference>
<dbReference type="Gene3D" id="2.60.120.260">
    <property type="entry name" value="Galactose-binding domain-like"/>
    <property type="match status" value="1"/>
</dbReference>
<dbReference type="RefSeq" id="WP_091545050.1">
    <property type="nucleotide sequence ID" value="NZ_FMUS01000020.1"/>
</dbReference>
<dbReference type="EMBL" id="FMUS01000020">
    <property type="protein sequence ID" value="SCY88591.1"/>
    <property type="molecule type" value="Genomic_DNA"/>
</dbReference>
<protein>
    <submittedName>
        <fullName evidence="2">Phage minor structural protein, N-terminal region</fullName>
    </submittedName>
</protein>
<feature type="domain" description="Tail spike" evidence="1">
    <location>
        <begin position="486"/>
        <end position="737"/>
    </location>
</feature>
<dbReference type="SUPFAM" id="SSF49899">
    <property type="entry name" value="Concanavalin A-like lectins/glucanases"/>
    <property type="match status" value="1"/>
</dbReference>
<dbReference type="OrthoDB" id="5090100at2"/>
<organism evidence="2 3">
    <name type="scientific">Alkaliphilus peptidifermentans DSM 18978</name>
    <dbReference type="NCBI Taxonomy" id="1120976"/>
    <lineage>
        <taxon>Bacteria</taxon>
        <taxon>Bacillati</taxon>
        <taxon>Bacillota</taxon>
        <taxon>Clostridia</taxon>
        <taxon>Peptostreptococcales</taxon>
        <taxon>Natronincolaceae</taxon>
        <taxon>Alkaliphilus</taxon>
    </lineage>
</organism>